<protein>
    <recommendedName>
        <fullName evidence="9">Iron-sulfur cluster carrier protein</fullName>
    </recommendedName>
</protein>
<name>A0A179B4S7_9ACTO</name>
<dbReference type="InterPro" id="IPR000808">
    <property type="entry name" value="Mrp-like_CS"/>
</dbReference>
<dbReference type="PANTHER" id="PTHR42961:SF2">
    <property type="entry name" value="IRON-SULFUR PROTEIN NUBPL"/>
    <property type="match status" value="1"/>
</dbReference>
<dbReference type="PANTHER" id="PTHR42961">
    <property type="entry name" value="IRON-SULFUR PROTEIN NUBPL"/>
    <property type="match status" value="1"/>
</dbReference>
<keyword evidence="6 9" id="KW-0067">ATP-binding</keyword>
<dbReference type="AlphaFoldDB" id="A0A179B4S7"/>
<comment type="similarity">
    <text evidence="9">Belongs to the Mrp/NBP35 ATP-binding proteins family.</text>
</comment>
<evidence type="ECO:0000256" key="8">
    <source>
        <dbReference type="ARBA" id="ARBA00023014"/>
    </source>
</evidence>
<dbReference type="STRING" id="1823756.A4H34_06135"/>
<dbReference type="GO" id="GO:0016226">
    <property type="term" value="P:iron-sulfur cluster assembly"/>
    <property type="evidence" value="ECO:0007669"/>
    <property type="project" value="InterPro"/>
</dbReference>
<evidence type="ECO:0000256" key="3">
    <source>
        <dbReference type="ARBA" id="ARBA00022723"/>
    </source>
</evidence>
<dbReference type="InterPro" id="IPR027417">
    <property type="entry name" value="P-loop_NTPase"/>
</dbReference>
<evidence type="ECO:0000313" key="12">
    <source>
        <dbReference type="Proteomes" id="UP000078368"/>
    </source>
</evidence>
<keyword evidence="3 9" id="KW-0479">Metal-binding</keyword>
<evidence type="ECO:0000313" key="11">
    <source>
        <dbReference type="EMBL" id="OAP86696.1"/>
    </source>
</evidence>
<evidence type="ECO:0000259" key="10">
    <source>
        <dbReference type="Pfam" id="PF01883"/>
    </source>
</evidence>
<dbReference type="GO" id="GO:0051539">
    <property type="term" value="F:4 iron, 4 sulfur cluster binding"/>
    <property type="evidence" value="ECO:0007669"/>
    <property type="project" value="TreeGrafter"/>
</dbReference>
<dbReference type="InterPro" id="IPR034904">
    <property type="entry name" value="FSCA_dom_sf"/>
</dbReference>
<keyword evidence="12" id="KW-1185">Reference proteome</keyword>
<comment type="subunit">
    <text evidence="9">Homodimer.</text>
</comment>
<comment type="similarity">
    <text evidence="1">In the N-terminal section; belongs to the MIP18 family.</text>
</comment>
<evidence type="ECO:0000256" key="2">
    <source>
        <dbReference type="ARBA" id="ARBA00008205"/>
    </source>
</evidence>
<keyword evidence="5 9" id="KW-0378">Hydrolase</keyword>
<dbReference type="EMBL" id="LVZK01000001">
    <property type="protein sequence ID" value="OAP86696.1"/>
    <property type="molecule type" value="Genomic_DNA"/>
</dbReference>
<dbReference type="PROSITE" id="PS01215">
    <property type="entry name" value="MRP"/>
    <property type="match status" value="1"/>
</dbReference>
<dbReference type="Proteomes" id="UP000078368">
    <property type="component" value="Unassembled WGS sequence"/>
</dbReference>
<keyword evidence="8 9" id="KW-0411">Iron-sulfur</keyword>
<dbReference type="RefSeq" id="WP_064231396.1">
    <property type="nucleotide sequence ID" value="NZ_LVZK01000001.1"/>
</dbReference>
<keyword evidence="4 9" id="KW-0547">Nucleotide-binding</keyword>
<comment type="similarity">
    <text evidence="2">In the C-terminal section; belongs to the Mrp/NBP35 ATP-binding proteins family.</text>
</comment>
<evidence type="ECO:0000256" key="9">
    <source>
        <dbReference type="HAMAP-Rule" id="MF_02040"/>
    </source>
</evidence>
<organism evidence="11 12">
    <name type="scientific">Peptidiphaga gingivicola</name>
    <dbReference type="NCBI Taxonomy" id="2741497"/>
    <lineage>
        <taxon>Bacteria</taxon>
        <taxon>Bacillati</taxon>
        <taxon>Actinomycetota</taxon>
        <taxon>Actinomycetes</taxon>
        <taxon>Actinomycetales</taxon>
        <taxon>Actinomycetaceae</taxon>
        <taxon>Peptidiphaga</taxon>
    </lineage>
</organism>
<dbReference type="SUPFAM" id="SSF52540">
    <property type="entry name" value="P-loop containing nucleoside triphosphate hydrolases"/>
    <property type="match status" value="1"/>
</dbReference>
<dbReference type="FunFam" id="3.40.50.300:FF:000304">
    <property type="entry name" value="Iron-sulfur cluster carrier protein"/>
    <property type="match status" value="1"/>
</dbReference>
<gene>
    <name evidence="11" type="ORF">A4H34_06135</name>
</gene>
<feature type="binding site" evidence="9">
    <location>
        <begin position="122"/>
        <end position="129"/>
    </location>
    <ligand>
        <name>ATP</name>
        <dbReference type="ChEBI" id="CHEBI:30616"/>
    </ligand>
</feature>
<dbReference type="CDD" id="cd02037">
    <property type="entry name" value="Mrp_NBP35"/>
    <property type="match status" value="1"/>
</dbReference>
<dbReference type="InterPro" id="IPR033756">
    <property type="entry name" value="YlxH/NBP35"/>
</dbReference>
<dbReference type="InterPro" id="IPR044304">
    <property type="entry name" value="NUBPL-like"/>
</dbReference>
<keyword evidence="7 9" id="KW-0408">Iron</keyword>
<evidence type="ECO:0000256" key="1">
    <source>
        <dbReference type="ARBA" id="ARBA00007352"/>
    </source>
</evidence>
<evidence type="ECO:0000256" key="6">
    <source>
        <dbReference type="ARBA" id="ARBA00022840"/>
    </source>
</evidence>
<evidence type="ECO:0000256" key="7">
    <source>
        <dbReference type="ARBA" id="ARBA00023004"/>
    </source>
</evidence>
<sequence>MVAMVSLDEVCDALERVIDPEIRRPITDLNMVDDVQIEDDGTVMVSILLTTAGCPLRDSISADVKNVVGELEGVERVFVKMGAMNSEQRAELQAKLRGSAADRVVPFAQKGSLTRVLAVTSGKGGVGKSSVTVNLAAAMAASGLKVGLVDADIFGFSVPRMMGVDQPPTALDGMIIPPVAHDVKVISIGMFLPDNSPILWRGPRLHRALEQFFSDVFWGDLDVLLLDLPPGTGDIAISVAQLIPNSEIIVVTTPQVAAAEVAERAGQMASQTNQRVVGVIENMSYLVMPDGSKNEIFGHGGGATVAEQLTADLGYEVPLLGNVPIEVSLREGGDEGVPVVLAEGSSEAQESLREIAGSLARRARGLAGLSLSVTPV</sequence>
<dbReference type="OrthoDB" id="9809679at2"/>
<dbReference type="Gene3D" id="3.30.300.130">
    <property type="entry name" value="Fe-S cluster assembly (FSCA)"/>
    <property type="match status" value="1"/>
</dbReference>
<dbReference type="GO" id="GO:0005524">
    <property type="term" value="F:ATP binding"/>
    <property type="evidence" value="ECO:0007669"/>
    <property type="project" value="UniProtKB-UniRule"/>
</dbReference>
<accession>A0A179B4S7</accession>
<dbReference type="SUPFAM" id="SSF117916">
    <property type="entry name" value="Fe-S cluster assembly (FSCA) domain-like"/>
    <property type="match status" value="1"/>
</dbReference>
<dbReference type="InterPro" id="IPR019591">
    <property type="entry name" value="Mrp/NBP35_ATP-bd"/>
</dbReference>
<comment type="function">
    <text evidence="9">Binds and transfers iron-sulfur (Fe-S) clusters to target apoproteins. Can hydrolyze ATP.</text>
</comment>
<feature type="domain" description="MIP18 family-like" evidence="10">
    <location>
        <begin position="8"/>
        <end position="77"/>
    </location>
</feature>
<dbReference type="Pfam" id="PF01883">
    <property type="entry name" value="FeS_assembly_P"/>
    <property type="match status" value="1"/>
</dbReference>
<reference evidence="11 12" key="1">
    <citation type="submission" date="2016-04" db="EMBL/GenBank/DDBJ databases">
        <title>Peptidophaga gingivicola gen. nov., sp. nov., isolated from human subgingival plaque.</title>
        <authorList>
            <person name="Beall C.J."/>
            <person name="Mokrzan E.M."/>
            <person name="Griffen A.L."/>
            <person name="Leys E.J."/>
        </authorList>
    </citation>
    <scope>NUCLEOTIDE SEQUENCE [LARGE SCALE GENOMIC DNA]</scope>
    <source>
        <strain evidence="11 12">BA112</strain>
    </source>
</reference>
<dbReference type="HAMAP" id="MF_02040">
    <property type="entry name" value="Mrp_NBP35"/>
    <property type="match status" value="1"/>
</dbReference>
<evidence type="ECO:0000256" key="4">
    <source>
        <dbReference type="ARBA" id="ARBA00022741"/>
    </source>
</evidence>
<dbReference type="GO" id="GO:0016887">
    <property type="term" value="F:ATP hydrolysis activity"/>
    <property type="evidence" value="ECO:0007669"/>
    <property type="project" value="UniProtKB-UniRule"/>
</dbReference>
<dbReference type="Gene3D" id="3.40.50.300">
    <property type="entry name" value="P-loop containing nucleotide triphosphate hydrolases"/>
    <property type="match status" value="1"/>
</dbReference>
<dbReference type="Pfam" id="PF10609">
    <property type="entry name" value="ParA"/>
    <property type="match status" value="1"/>
</dbReference>
<evidence type="ECO:0000256" key="5">
    <source>
        <dbReference type="ARBA" id="ARBA00022801"/>
    </source>
</evidence>
<dbReference type="GO" id="GO:0140663">
    <property type="term" value="F:ATP-dependent FeS chaperone activity"/>
    <property type="evidence" value="ECO:0007669"/>
    <property type="project" value="InterPro"/>
</dbReference>
<dbReference type="InterPro" id="IPR002744">
    <property type="entry name" value="MIP18-like"/>
</dbReference>
<dbReference type="GO" id="GO:0046872">
    <property type="term" value="F:metal ion binding"/>
    <property type="evidence" value="ECO:0007669"/>
    <property type="project" value="UniProtKB-KW"/>
</dbReference>
<comment type="caution">
    <text evidence="11">The sequence shown here is derived from an EMBL/GenBank/DDBJ whole genome shotgun (WGS) entry which is preliminary data.</text>
</comment>
<proteinExistence type="inferred from homology"/>